<evidence type="ECO:0000259" key="2">
    <source>
        <dbReference type="Pfam" id="PF11926"/>
    </source>
</evidence>
<dbReference type="PANTHER" id="PTHR45089:SF50">
    <property type="entry name" value="DNAJ HEAT SHOCK AMINO-TERMINAL DOMAIN PROTEIN-RELATED"/>
    <property type="match status" value="1"/>
</dbReference>
<protein>
    <recommendedName>
        <fullName evidence="2">DUF3444 domain-containing protein</fullName>
    </recommendedName>
</protein>
<dbReference type="PANTHER" id="PTHR45089">
    <property type="entry name" value="DNAJ HEAT SHOCK AMINO-TERMINAL DOMAIN PROTEIN-RELATED"/>
    <property type="match status" value="1"/>
</dbReference>
<dbReference type="AlphaFoldDB" id="A0A8S9LYY1"/>
<dbReference type="EMBL" id="QGKY02000089">
    <property type="protein sequence ID" value="KAF2611247.1"/>
    <property type="molecule type" value="Genomic_DNA"/>
</dbReference>
<accession>A0A8S9LYY1</accession>
<evidence type="ECO:0000256" key="1">
    <source>
        <dbReference type="SAM" id="MobiDB-lite"/>
    </source>
</evidence>
<organism evidence="3">
    <name type="scientific">Brassica cretica</name>
    <name type="common">Mustard</name>
    <dbReference type="NCBI Taxonomy" id="69181"/>
    <lineage>
        <taxon>Eukaryota</taxon>
        <taxon>Viridiplantae</taxon>
        <taxon>Streptophyta</taxon>
        <taxon>Embryophyta</taxon>
        <taxon>Tracheophyta</taxon>
        <taxon>Spermatophyta</taxon>
        <taxon>Magnoliopsida</taxon>
        <taxon>eudicotyledons</taxon>
        <taxon>Gunneridae</taxon>
        <taxon>Pentapetalae</taxon>
        <taxon>rosids</taxon>
        <taxon>malvids</taxon>
        <taxon>Brassicales</taxon>
        <taxon>Brassicaceae</taxon>
        <taxon>Brassiceae</taxon>
        <taxon>Brassica</taxon>
    </lineage>
</organism>
<gene>
    <name evidence="3" type="ORF">F2Q70_00007608</name>
</gene>
<sequence length="807" mass="92058">MHKRVLIKKLLEIHKNHPVASNTRPSFWTTCRNCGHRERFLKEYVDKWFVCEKCREETIAMEVLARSGEVLFNKLFLELKPRSKREAISPGFSCGVKVGEKRKRGEEVAALSQNHSKPVDNNRRGFNDNGDEASSSGVANVDDNFGLCDSSSGGNVKPKIADCADLKFNDFDKLREEVNFAVGQVWALYDTTDKVPRQYAIIRKVSVPSFGLRITYLEPDPDDEEEIQWFEEDLPVSTGQFRLGKNENTKDRSLFSHVTHCNEGGSNSVHFTVSPRKGETWALFKNWDINWSSEPDSHRSYEYEFVEILSDYADGAAGVSVALLHKAKGFASVFFRMGTGGDADVVQIPSHSLYRFSHMIPSFKLTGTEAKGLPKDAYELDQAALPATIEEVTVPPHLLAAPKPKPEELSLTINGKVFQAGQIWSYIGCFDNMPRDYCRIYKISLTQAFEQAPIYKMQAFRFKATRFPKDIIPWKEERYGEKKMPVGWGTYLLTQGSLALAPDRFSHLIVPVTSKERNEYTILPKIGEVWAIYRFWTPYLSVYEMEKNYVDYGIVEVLDDALDYKVLALEPALQFKEDERKKRVFRAAESKPLDFDDDDDDGTEVIFTIPRSKMLRFSHQIAASRVIEQRMSEKDKSLLLAFWCILTLKWIDKEMPIGCGNFRARKVLEIFTDLDVFSRQISQDSSGDGDDYCIMPKAGDVWAIYRNWSNGIEVADLQSQSYDLVEVLDDKVGYEVLLLAPDDGFESVDSKGFGSVYVAATEHWMDGEDVRFTVPECELLRFSHRVHTSKVTKEMHGVLQEVYEPNI</sequence>
<evidence type="ECO:0000313" key="3">
    <source>
        <dbReference type="EMBL" id="KAF2611247.1"/>
    </source>
</evidence>
<comment type="caution">
    <text evidence="3">The sequence shown here is derived from an EMBL/GenBank/DDBJ whole genome shotgun (WGS) entry which is preliminary data.</text>
</comment>
<feature type="domain" description="DUF3444" evidence="2">
    <location>
        <begin position="414"/>
        <end position="629"/>
    </location>
</feature>
<name>A0A8S9LYY1_BRACR</name>
<proteinExistence type="predicted"/>
<feature type="domain" description="DUF3444" evidence="2">
    <location>
        <begin position="648"/>
        <end position="794"/>
    </location>
</feature>
<feature type="region of interest" description="Disordered" evidence="1">
    <location>
        <begin position="112"/>
        <end position="133"/>
    </location>
</feature>
<feature type="compositionally biased region" description="Basic and acidic residues" evidence="1">
    <location>
        <begin position="117"/>
        <end position="126"/>
    </location>
</feature>
<dbReference type="InterPro" id="IPR024593">
    <property type="entry name" value="DUF3444"/>
</dbReference>
<feature type="domain" description="DUF3444" evidence="2">
    <location>
        <begin position="159"/>
        <end position="369"/>
    </location>
</feature>
<reference evidence="3" key="1">
    <citation type="submission" date="2019-12" db="EMBL/GenBank/DDBJ databases">
        <title>Genome sequencing and annotation of Brassica cretica.</title>
        <authorList>
            <person name="Studholme D.J."/>
            <person name="Sarris P.F."/>
        </authorList>
    </citation>
    <scope>NUCLEOTIDE SEQUENCE</scope>
    <source>
        <strain evidence="3">PFS-102/07</strain>
        <tissue evidence="3">Leaf</tissue>
    </source>
</reference>
<dbReference type="Pfam" id="PF11926">
    <property type="entry name" value="DUF3444"/>
    <property type="match status" value="3"/>
</dbReference>